<dbReference type="KEGG" id="nav:JQS30_02010"/>
<keyword evidence="2" id="KW-1185">Reference proteome</keyword>
<organism evidence="1 2">
    <name type="scientific">Natronoglycomyces albus</name>
    <dbReference type="NCBI Taxonomy" id="2811108"/>
    <lineage>
        <taxon>Bacteria</taxon>
        <taxon>Bacillati</taxon>
        <taxon>Actinomycetota</taxon>
        <taxon>Actinomycetes</taxon>
        <taxon>Glycomycetales</taxon>
        <taxon>Glycomycetaceae</taxon>
        <taxon>Natronoglycomyces</taxon>
    </lineage>
</organism>
<dbReference type="AlphaFoldDB" id="A0A895XT61"/>
<gene>
    <name evidence="1" type="ORF">JQS30_02010</name>
</gene>
<proteinExistence type="predicted"/>
<evidence type="ECO:0000313" key="1">
    <source>
        <dbReference type="EMBL" id="QSB05726.1"/>
    </source>
</evidence>
<sequence>MTHPQRVFTSAAVGSMLLLAACSSDDFSDADVEHYRSAWVANSFLEREIHIAQQRLAHLCMEHAGFDKHPELPEEFTDESDLLGYVQPRPSPEEAAIVGLRDRFPLSFENEFVAVAELPSEELTPAEMELYSETLWGVEAANAIYGPGSIDVPRNDDGEALEWPGKVIIELEDGSLISWHVQGCEGEVIDRLYEGDPTEFKLQQAFATSSPMAEFNIDDRVHDADEAWGACMAEAGHPGMSKPYDVLAAVSSHRNTLQMQAIEQGQRGISDEDYAEYEQFHLDLAVVDAECAQETGVDKMHQEVFWELLAKRLSENEAEVFAYAENAQAILDRAQELLAEGTW</sequence>
<accession>A0A895XT61</accession>
<dbReference type="Proteomes" id="UP000662939">
    <property type="component" value="Chromosome"/>
</dbReference>
<name>A0A895XT61_9ACTN</name>
<reference evidence="1" key="1">
    <citation type="submission" date="2021-02" db="EMBL/GenBank/DDBJ databases">
        <title>Natronoglycomyces albus gen. nov., sp. nov, a haloalkaliphilic actinobacterium from a soda solonchak soil.</title>
        <authorList>
            <person name="Sorokin D.Y."/>
            <person name="Khijniak T.V."/>
            <person name="Zakharycheva A.P."/>
            <person name="Boueva O.V."/>
            <person name="Ariskina E.V."/>
            <person name="Hahnke R.L."/>
            <person name="Bunk B."/>
            <person name="Sproer C."/>
            <person name="Schumann P."/>
            <person name="Evtushenko L.I."/>
            <person name="Kublanov I.V."/>
        </authorList>
    </citation>
    <scope>NUCLEOTIDE SEQUENCE</scope>
    <source>
        <strain evidence="1">DSM 106290</strain>
    </source>
</reference>
<evidence type="ECO:0000313" key="2">
    <source>
        <dbReference type="Proteomes" id="UP000662939"/>
    </source>
</evidence>
<dbReference type="PROSITE" id="PS51257">
    <property type="entry name" value="PROKAR_LIPOPROTEIN"/>
    <property type="match status" value="1"/>
</dbReference>
<dbReference type="RefSeq" id="WP_213171738.1">
    <property type="nucleotide sequence ID" value="NZ_CP070496.1"/>
</dbReference>
<protein>
    <submittedName>
        <fullName evidence="1">Uncharacterized protein</fullName>
    </submittedName>
</protein>
<dbReference type="EMBL" id="CP070496">
    <property type="protein sequence ID" value="QSB05726.1"/>
    <property type="molecule type" value="Genomic_DNA"/>
</dbReference>